<protein>
    <submittedName>
        <fullName evidence="1">Uncharacterized protein</fullName>
    </submittedName>
</protein>
<comment type="caution">
    <text evidence="1">The sequence shown here is derived from an EMBL/GenBank/DDBJ whole genome shotgun (WGS) entry which is preliminary data.</text>
</comment>
<proteinExistence type="predicted"/>
<dbReference type="EMBL" id="QGKX02000095">
    <property type="protein sequence ID" value="KAF3571587.1"/>
    <property type="molecule type" value="Genomic_DNA"/>
</dbReference>
<evidence type="ECO:0000313" key="2">
    <source>
        <dbReference type="EMBL" id="KAF3571587.1"/>
    </source>
</evidence>
<evidence type="ECO:0000313" key="1">
    <source>
        <dbReference type="EMBL" id="KAF3556545.1"/>
    </source>
</evidence>
<accession>A0A8S9R3Y4</accession>
<organism evidence="1 3">
    <name type="scientific">Brassica cretica</name>
    <name type="common">Mustard</name>
    <dbReference type="NCBI Taxonomy" id="69181"/>
    <lineage>
        <taxon>Eukaryota</taxon>
        <taxon>Viridiplantae</taxon>
        <taxon>Streptophyta</taxon>
        <taxon>Embryophyta</taxon>
        <taxon>Tracheophyta</taxon>
        <taxon>Spermatophyta</taxon>
        <taxon>Magnoliopsida</taxon>
        <taxon>eudicotyledons</taxon>
        <taxon>Gunneridae</taxon>
        <taxon>Pentapetalae</taxon>
        <taxon>rosids</taxon>
        <taxon>malvids</taxon>
        <taxon>Brassicales</taxon>
        <taxon>Brassicaceae</taxon>
        <taxon>Brassiceae</taxon>
        <taxon>Brassica</taxon>
    </lineage>
</organism>
<evidence type="ECO:0000313" key="3">
    <source>
        <dbReference type="Proteomes" id="UP000712600"/>
    </source>
</evidence>
<name>A0A8S9R3Y4_BRACR</name>
<dbReference type="EMBL" id="QGKX02000996">
    <property type="protein sequence ID" value="KAF3556545.1"/>
    <property type="molecule type" value="Genomic_DNA"/>
</dbReference>
<reference evidence="1" key="1">
    <citation type="submission" date="2019-12" db="EMBL/GenBank/DDBJ databases">
        <title>Genome sequencing and annotation of Brassica cretica.</title>
        <authorList>
            <person name="Studholme D.J."/>
            <person name="Sarris P."/>
        </authorList>
    </citation>
    <scope>NUCLEOTIDE SEQUENCE</scope>
    <source>
        <strain evidence="1">PFS-109/04</strain>
        <tissue evidence="1">Leaf</tissue>
    </source>
</reference>
<gene>
    <name evidence="1" type="ORF">F2Q69_00011516</name>
    <name evidence="2" type="ORF">F2Q69_00060116</name>
</gene>
<sequence length="51" mass="5419">MTLNFVGISSEGVFSEALKLHVCRMSYEPTAVMVVVENGKGGGFGRNDGVQ</sequence>
<dbReference type="Proteomes" id="UP000712600">
    <property type="component" value="Unassembled WGS sequence"/>
</dbReference>
<dbReference type="AlphaFoldDB" id="A0A8S9R3Y4"/>